<name>A0A3P3DSE8_9RHOB</name>
<dbReference type="CDD" id="cd06662">
    <property type="entry name" value="SURF1"/>
    <property type="match status" value="1"/>
</dbReference>
<reference evidence="7 8" key="1">
    <citation type="submission" date="2018-11" db="EMBL/GenBank/DDBJ databases">
        <title>Gemmobacter sp. nov., YIM 102744-1 draft genome.</title>
        <authorList>
            <person name="Li G."/>
            <person name="Jiang Y."/>
        </authorList>
    </citation>
    <scope>NUCLEOTIDE SEQUENCE [LARGE SCALE GENOMIC DNA]</scope>
    <source>
        <strain evidence="7 8">YIM 102744-1</strain>
    </source>
</reference>
<evidence type="ECO:0000313" key="7">
    <source>
        <dbReference type="EMBL" id="RRH76864.1"/>
    </source>
</evidence>
<keyword evidence="4 6" id="KW-1133">Transmembrane helix</keyword>
<keyword evidence="5 6" id="KW-0472">Membrane</keyword>
<dbReference type="InterPro" id="IPR002994">
    <property type="entry name" value="Surf1/Shy1"/>
</dbReference>
<feature type="transmembrane region" description="Helical" evidence="6">
    <location>
        <begin position="193"/>
        <end position="212"/>
    </location>
</feature>
<dbReference type="RefSeq" id="WP_124963809.1">
    <property type="nucleotide sequence ID" value="NZ_RRAZ01000005.1"/>
</dbReference>
<dbReference type="OrthoDB" id="6079986at2"/>
<comment type="caution">
    <text evidence="6">Lacks conserved residue(s) required for the propagation of feature annotation.</text>
</comment>
<gene>
    <name evidence="7" type="ORF">EG244_04450</name>
</gene>
<proteinExistence type="inferred from homology"/>
<evidence type="ECO:0000256" key="2">
    <source>
        <dbReference type="ARBA" id="ARBA00007165"/>
    </source>
</evidence>
<keyword evidence="8" id="KW-1185">Reference proteome</keyword>
<evidence type="ECO:0000256" key="3">
    <source>
        <dbReference type="ARBA" id="ARBA00022692"/>
    </source>
</evidence>
<evidence type="ECO:0000256" key="4">
    <source>
        <dbReference type="ARBA" id="ARBA00022989"/>
    </source>
</evidence>
<evidence type="ECO:0000256" key="1">
    <source>
        <dbReference type="ARBA" id="ARBA00004370"/>
    </source>
</evidence>
<keyword evidence="3 6" id="KW-0812">Transmembrane</keyword>
<dbReference type="GO" id="GO:0005886">
    <property type="term" value="C:plasma membrane"/>
    <property type="evidence" value="ECO:0007669"/>
    <property type="project" value="UniProtKB-SubCell"/>
</dbReference>
<keyword evidence="6" id="KW-1003">Cell membrane</keyword>
<protein>
    <recommendedName>
        <fullName evidence="6">SURF1-like protein</fullName>
    </recommendedName>
</protein>
<evidence type="ECO:0000256" key="5">
    <source>
        <dbReference type="ARBA" id="ARBA00023136"/>
    </source>
</evidence>
<sequence length="219" mass="23780">MLRRLIFPVILGLAGCGVLIALGSWQVQRQLWKNDILAGIEAGIAADPVALPPEGQGEIYLPVAVSGQLTGDYLRVLVSRKQIGPGHRIIAVLETDGRRVLADLGFIRDGAKLPEISGQHSFAANLHRPSEVDAYTPAPDRAANLWFARDVAAMAVELKTEATFVVARETVVPGIEAMPLDTSGIPNDHLQYAVTWFLLATVWAGMTGLLIWRISQRRS</sequence>
<dbReference type="PROSITE" id="PS51257">
    <property type="entry name" value="PROKAR_LIPOPROTEIN"/>
    <property type="match status" value="1"/>
</dbReference>
<dbReference type="PANTHER" id="PTHR23427">
    <property type="entry name" value="SURFEIT LOCUS PROTEIN"/>
    <property type="match status" value="1"/>
</dbReference>
<dbReference type="Proteomes" id="UP000282125">
    <property type="component" value="Unassembled WGS sequence"/>
</dbReference>
<organism evidence="7 8">
    <name type="scientific">Falsigemmobacter faecalis</name>
    <dbReference type="NCBI Taxonomy" id="2488730"/>
    <lineage>
        <taxon>Bacteria</taxon>
        <taxon>Pseudomonadati</taxon>
        <taxon>Pseudomonadota</taxon>
        <taxon>Alphaproteobacteria</taxon>
        <taxon>Rhodobacterales</taxon>
        <taxon>Paracoccaceae</taxon>
        <taxon>Falsigemmobacter</taxon>
    </lineage>
</organism>
<accession>A0A3P3DSE8</accession>
<dbReference type="PANTHER" id="PTHR23427:SF2">
    <property type="entry name" value="SURFEIT LOCUS PROTEIN 1"/>
    <property type="match status" value="1"/>
</dbReference>
<dbReference type="Pfam" id="PF02104">
    <property type="entry name" value="SURF1"/>
    <property type="match status" value="1"/>
</dbReference>
<dbReference type="PROSITE" id="PS50895">
    <property type="entry name" value="SURF1"/>
    <property type="match status" value="1"/>
</dbReference>
<comment type="subcellular location">
    <subcellularLocation>
        <location evidence="6">Cell membrane</location>
        <topology evidence="6">Multi-pass membrane protein</topology>
    </subcellularLocation>
    <subcellularLocation>
        <location evidence="1">Membrane</location>
    </subcellularLocation>
</comment>
<dbReference type="EMBL" id="RRAZ01000005">
    <property type="protein sequence ID" value="RRH76864.1"/>
    <property type="molecule type" value="Genomic_DNA"/>
</dbReference>
<evidence type="ECO:0000313" key="8">
    <source>
        <dbReference type="Proteomes" id="UP000282125"/>
    </source>
</evidence>
<comment type="caution">
    <text evidence="7">The sequence shown here is derived from an EMBL/GenBank/DDBJ whole genome shotgun (WGS) entry which is preliminary data.</text>
</comment>
<comment type="similarity">
    <text evidence="2 6">Belongs to the SURF1 family.</text>
</comment>
<dbReference type="AlphaFoldDB" id="A0A3P3DSE8"/>
<dbReference type="InterPro" id="IPR045214">
    <property type="entry name" value="Surf1/Surf4"/>
</dbReference>
<evidence type="ECO:0000256" key="6">
    <source>
        <dbReference type="RuleBase" id="RU363076"/>
    </source>
</evidence>